<evidence type="ECO:0000313" key="3">
    <source>
        <dbReference type="Proteomes" id="UP000596661"/>
    </source>
</evidence>
<protein>
    <submittedName>
        <fullName evidence="2">Uncharacterized protein</fullName>
    </submittedName>
</protein>
<evidence type="ECO:0000256" key="1">
    <source>
        <dbReference type="SAM" id="MobiDB-lite"/>
    </source>
</evidence>
<keyword evidence="3" id="KW-1185">Reference proteome</keyword>
<reference evidence="2" key="1">
    <citation type="submission" date="2018-11" db="EMBL/GenBank/DDBJ databases">
        <authorList>
            <person name="Grassa J C."/>
        </authorList>
    </citation>
    <scope>NUCLEOTIDE SEQUENCE [LARGE SCALE GENOMIC DNA]</scope>
</reference>
<proteinExistence type="predicted"/>
<accession>A0A803NS41</accession>
<dbReference type="AlphaFoldDB" id="A0A803NS41"/>
<evidence type="ECO:0000313" key="2">
    <source>
        <dbReference type="EnsemblPlants" id="cds.evm.model.02.1065"/>
    </source>
</evidence>
<dbReference type="EMBL" id="UZAU01000156">
    <property type="status" value="NOT_ANNOTATED_CDS"/>
    <property type="molecule type" value="Genomic_DNA"/>
</dbReference>
<dbReference type="Gramene" id="evm.model.02.1065">
    <property type="protein sequence ID" value="cds.evm.model.02.1065"/>
    <property type="gene ID" value="evm.TU.02.1065"/>
</dbReference>
<feature type="region of interest" description="Disordered" evidence="1">
    <location>
        <begin position="1"/>
        <end position="24"/>
    </location>
</feature>
<reference evidence="2" key="2">
    <citation type="submission" date="2021-03" db="UniProtKB">
        <authorList>
            <consortium name="EnsemblPlants"/>
        </authorList>
    </citation>
    <scope>IDENTIFICATION</scope>
</reference>
<name>A0A803NS41_CANSA</name>
<dbReference type="Proteomes" id="UP000596661">
    <property type="component" value="Chromosome 2"/>
</dbReference>
<sequence length="101" mass="10959">MISAVTLPTASTARPSRHSQDVAVIRHQSSTIRSQVDNEILDPVQSSLDLLAGDIPHFTAPRRPSSLNHLAHEDVLSPFFLSKANHLGLILISIVLNGANY</sequence>
<organism evidence="2 3">
    <name type="scientific">Cannabis sativa</name>
    <name type="common">Hemp</name>
    <name type="synonym">Marijuana</name>
    <dbReference type="NCBI Taxonomy" id="3483"/>
    <lineage>
        <taxon>Eukaryota</taxon>
        <taxon>Viridiplantae</taxon>
        <taxon>Streptophyta</taxon>
        <taxon>Embryophyta</taxon>
        <taxon>Tracheophyta</taxon>
        <taxon>Spermatophyta</taxon>
        <taxon>Magnoliopsida</taxon>
        <taxon>eudicotyledons</taxon>
        <taxon>Gunneridae</taxon>
        <taxon>Pentapetalae</taxon>
        <taxon>rosids</taxon>
        <taxon>fabids</taxon>
        <taxon>Rosales</taxon>
        <taxon>Cannabaceae</taxon>
        <taxon>Cannabis</taxon>
    </lineage>
</organism>
<feature type="compositionally biased region" description="Polar residues" evidence="1">
    <location>
        <begin position="1"/>
        <end position="14"/>
    </location>
</feature>
<dbReference type="EnsemblPlants" id="evm.model.02.1065">
    <property type="protein sequence ID" value="cds.evm.model.02.1065"/>
    <property type="gene ID" value="evm.TU.02.1065"/>
</dbReference>